<accession>A0A2S8BAM1</accession>
<sequence length="242" mass="26522">MRQIGRAVLACTALVATTHIAPGASGKESSQTDALRSAKAFADCIVKKRPEQAREVVFLSRRDVDTRFPKLLDKECLPHKSSGYFISQLRFPGETLHQMLANALIRLEYSSSGPDLSTLSPTDIPLPQATAPELLAKMSAKEREADAARFSALQNWYMLYMLGDCVSRRDSEGVRALALTDIASAEEKAIIGRLQPQIAGCWSAGQTLRMSISDFRGPALRAYYHLASRFAAESDKSKEAAE</sequence>
<dbReference type="AlphaFoldDB" id="A0A2S8BAM1"/>
<organism evidence="1 2">
    <name type="scientific">Sphingopyxis lindanitolerans</name>
    <dbReference type="NCBI Taxonomy" id="2054227"/>
    <lineage>
        <taxon>Bacteria</taxon>
        <taxon>Pseudomonadati</taxon>
        <taxon>Pseudomonadota</taxon>
        <taxon>Alphaproteobacteria</taxon>
        <taxon>Sphingomonadales</taxon>
        <taxon>Sphingomonadaceae</taxon>
        <taxon>Sphingopyxis</taxon>
    </lineage>
</organism>
<evidence type="ECO:0000313" key="1">
    <source>
        <dbReference type="EMBL" id="PQM29461.1"/>
    </source>
</evidence>
<protein>
    <submittedName>
        <fullName evidence="1">Uncharacterized protein</fullName>
    </submittedName>
</protein>
<reference evidence="2" key="1">
    <citation type="submission" date="2017-11" db="EMBL/GenBank/DDBJ databases">
        <title>The complete genome sequence of Sphingopyxis pomeranensis sp. nov. strain WS5A3p.</title>
        <authorList>
            <person name="Kaminski M.A."/>
        </authorList>
    </citation>
    <scope>NUCLEOTIDE SEQUENCE [LARGE SCALE GENOMIC DNA]</scope>
    <source>
        <strain evidence="2">WS5A3p</strain>
    </source>
</reference>
<gene>
    <name evidence="1" type="ORF">CVO77_00595</name>
</gene>
<name>A0A2S8BAM1_9SPHN</name>
<proteinExistence type="predicted"/>
<dbReference type="EMBL" id="PHFW01000001">
    <property type="protein sequence ID" value="PQM29461.1"/>
    <property type="molecule type" value="Genomic_DNA"/>
</dbReference>
<comment type="caution">
    <text evidence="1">The sequence shown here is derived from an EMBL/GenBank/DDBJ whole genome shotgun (WGS) entry which is preliminary data.</text>
</comment>
<evidence type="ECO:0000313" key="2">
    <source>
        <dbReference type="Proteomes" id="UP000238954"/>
    </source>
</evidence>
<dbReference type="Proteomes" id="UP000238954">
    <property type="component" value="Chromosome"/>
</dbReference>
<keyword evidence="2" id="KW-1185">Reference proteome</keyword>